<dbReference type="EMBL" id="BARS01016319">
    <property type="protein sequence ID" value="GAF86483.1"/>
    <property type="molecule type" value="Genomic_DNA"/>
</dbReference>
<accession>X0SZ85</accession>
<gene>
    <name evidence="1" type="ORF">S01H1_26873</name>
</gene>
<comment type="caution">
    <text evidence="1">The sequence shown here is derived from an EMBL/GenBank/DDBJ whole genome shotgun (WGS) entry which is preliminary data.</text>
</comment>
<proteinExistence type="predicted"/>
<name>X0SZ85_9ZZZZ</name>
<evidence type="ECO:0000313" key="1">
    <source>
        <dbReference type="EMBL" id="GAF86483.1"/>
    </source>
</evidence>
<protein>
    <submittedName>
        <fullName evidence="1">Uncharacterized protein</fullName>
    </submittedName>
</protein>
<reference evidence="1" key="1">
    <citation type="journal article" date="2014" name="Front. Microbiol.">
        <title>High frequency of phylogenetically diverse reductive dehalogenase-homologous genes in deep subseafloor sedimentary metagenomes.</title>
        <authorList>
            <person name="Kawai M."/>
            <person name="Futagami T."/>
            <person name="Toyoda A."/>
            <person name="Takaki Y."/>
            <person name="Nishi S."/>
            <person name="Hori S."/>
            <person name="Arai W."/>
            <person name="Tsubouchi T."/>
            <person name="Morono Y."/>
            <person name="Uchiyama I."/>
            <person name="Ito T."/>
            <person name="Fujiyama A."/>
            <person name="Inagaki F."/>
            <person name="Takami H."/>
        </authorList>
    </citation>
    <scope>NUCLEOTIDE SEQUENCE</scope>
    <source>
        <strain evidence="1">Expedition CK06-06</strain>
    </source>
</reference>
<organism evidence="1">
    <name type="scientific">marine sediment metagenome</name>
    <dbReference type="NCBI Taxonomy" id="412755"/>
    <lineage>
        <taxon>unclassified sequences</taxon>
        <taxon>metagenomes</taxon>
        <taxon>ecological metagenomes</taxon>
    </lineage>
</organism>
<sequence>MKKKKRNYKDWWEEIDEQCDVCSECVSYDEDMRLWCLLAEEETNDNGHCDNFKSYQ</sequence>
<dbReference type="AlphaFoldDB" id="X0SZ85"/>